<feature type="transmembrane region" description="Helical" evidence="7">
    <location>
        <begin position="146"/>
        <end position="168"/>
    </location>
</feature>
<evidence type="ECO:0000256" key="6">
    <source>
        <dbReference type="ARBA" id="ARBA00023136"/>
    </source>
</evidence>
<name>A0A197J9X9_9FUNG</name>
<sequence length="466" mass="51859">LSLLFVNKNESLMKRITLGTTILNFFISLIIWGKFDNNTHEYQFVQEWAEISFCHFNVGIDGISLFFVLLTTFLFPIIILTSWDHKNNLKDLLLNFLILESLLIATFIVLDLLLFYIFFESILIPLFIIIINFGDLLTKEKAGFLLFLYTLFGSLFMLLSIITILILTGTTDFQILSTINFGTDVQKLLFVGFLIAFIVKTPLIPSHIWLGFAHVAAPIGGSVLLAGVILKLATYLALRVMIPFLPDATLYFTPLIYTLAVISIIYASLTCLRLIDVKAIIAYSSIAHMGVVVLGLFSNNLQGIEGAVILGLSHGVISPLLFIIVGDILYSRSHTRIIKYYRGIATSMPILSLIFFFATLANIGTPFSGNFIGEFLSFAGAFQQNPVMTILGATGMFLSAGYSIWLFNRVAFGSASRYMSTMPDITRREFFVLLPLIIVSFILGVYPNVVLDSLHLGISTLLINTP</sequence>
<dbReference type="PANTHER" id="PTHR43507:SF1">
    <property type="entry name" value="NADH-UBIQUINONE OXIDOREDUCTASE CHAIN 4"/>
    <property type="match status" value="1"/>
</dbReference>
<evidence type="ECO:0000256" key="4">
    <source>
        <dbReference type="ARBA" id="ARBA00022692"/>
    </source>
</evidence>
<comment type="similarity">
    <text evidence="3">Belongs to the complex I subunit 4 family.</text>
</comment>
<keyword evidence="10" id="KW-1185">Reference proteome</keyword>
<feature type="transmembrane region" description="Helical" evidence="7">
    <location>
        <begin position="350"/>
        <end position="367"/>
    </location>
</feature>
<dbReference type="GO" id="GO:0008137">
    <property type="term" value="F:NADH dehydrogenase (ubiquinone) activity"/>
    <property type="evidence" value="ECO:0007669"/>
    <property type="project" value="InterPro"/>
</dbReference>
<feature type="transmembrane region" description="Helical" evidence="7">
    <location>
        <begin position="429"/>
        <end position="446"/>
    </location>
</feature>
<dbReference type="AlphaFoldDB" id="A0A197J9X9"/>
<dbReference type="GO" id="GO:0003954">
    <property type="term" value="F:NADH dehydrogenase activity"/>
    <property type="evidence" value="ECO:0007669"/>
    <property type="project" value="TreeGrafter"/>
</dbReference>
<dbReference type="GO" id="GO:0016020">
    <property type="term" value="C:membrane"/>
    <property type="evidence" value="ECO:0007669"/>
    <property type="project" value="UniProtKB-SubCell"/>
</dbReference>
<evidence type="ECO:0000256" key="3">
    <source>
        <dbReference type="ARBA" id="ARBA00009025"/>
    </source>
</evidence>
<evidence type="ECO:0000256" key="7">
    <source>
        <dbReference type="SAM" id="Phobius"/>
    </source>
</evidence>
<feature type="transmembrane region" description="Helical" evidence="7">
    <location>
        <begin position="116"/>
        <end position="134"/>
    </location>
</feature>
<evidence type="ECO:0000256" key="5">
    <source>
        <dbReference type="ARBA" id="ARBA00022989"/>
    </source>
</evidence>
<dbReference type="OrthoDB" id="2394882at2759"/>
<feature type="transmembrane region" description="Helical" evidence="7">
    <location>
        <begin position="92"/>
        <end position="110"/>
    </location>
</feature>
<gene>
    <name evidence="9" type="ORF">K457DRAFT_85503</name>
</gene>
<feature type="transmembrane region" description="Helical" evidence="7">
    <location>
        <begin position="309"/>
        <end position="330"/>
    </location>
</feature>
<feature type="transmembrane region" description="Helical" evidence="7">
    <location>
        <begin position="12"/>
        <end position="32"/>
    </location>
</feature>
<keyword evidence="4 7" id="KW-0812">Transmembrane</keyword>
<evidence type="ECO:0000313" key="9">
    <source>
        <dbReference type="EMBL" id="OAQ21952.1"/>
    </source>
</evidence>
<dbReference type="GO" id="GO:0015990">
    <property type="term" value="P:electron transport coupled proton transport"/>
    <property type="evidence" value="ECO:0007669"/>
    <property type="project" value="TreeGrafter"/>
</dbReference>
<accession>A0A197J9X9</accession>
<dbReference type="Pfam" id="PF00361">
    <property type="entry name" value="Proton_antipo_M"/>
    <property type="match status" value="1"/>
</dbReference>
<comment type="subcellular location">
    <subcellularLocation>
        <location evidence="2">Membrane</location>
        <topology evidence="2">Multi-pass membrane protein</topology>
    </subcellularLocation>
</comment>
<dbReference type="NCBIfam" id="TIGR01972">
    <property type="entry name" value="NDH_I_M"/>
    <property type="match status" value="1"/>
</dbReference>
<evidence type="ECO:0000313" key="10">
    <source>
        <dbReference type="Proteomes" id="UP000078512"/>
    </source>
</evidence>
<evidence type="ECO:0000256" key="1">
    <source>
        <dbReference type="ARBA" id="ARBA00003257"/>
    </source>
</evidence>
<reference evidence="9 10" key="1">
    <citation type="submission" date="2016-05" db="EMBL/GenBank/DDBJ databases">
        <title>Genome sequencing reveals origins of a unique bacterial endosymbiosis in the earliest lineages of terrestrial Fungi.</title>
        <authorList>
            <consortium name="DOE Joint Genome Institute"/>
            <person name="Uehling J."/>
            <person name="Gryganskyi A."/>
            <person name="Hameed K."/>
            <person name="Tschaplinski T."/>
            <person name="Misztal P."/>
            <person name="Wu S."/>
            <person name="Desiro A."/>
            <person name="Vande Pol N."/>
            <person name="Du Z.-Y."/>
            <person name="Zienkiewicz A."/>
            <person name="Zienkiewicz K."/>
            <person name="Morin E."/>
            <person name="Tisserant E."/>
            <person name="Splivallo R."/>
            <person name="Hainaut M."/>
            <person name="Henrissat B."/>
            <person name="Ohm R."/>
            <person name="Kuo A."/>
            <person name="Yan J."/>
            <person name="Lipzen A."/>
            <person name="Nolan M."/>
            <person name="Labutti K."/>
            <person name="Barry K."/>
            <person name="Goldstein A."/>
            <person name="Labbe J."/>
            <person name="Schadt C."/>
            <person name="Tuskan G."/>
            <person name="Grigoriev I."/>
            <person name="Martin F."/>
            <person name="Vilgalys R."/>
            <person name="Bonito G."/>
        </authorList>
    </citation>
    <scope>NUCLEOTIDE SEQUENCE [LARGE SCALE GENOMIC DNA]</scope>
    <source>
        <strain evidence="9 10">AG-77</strain>
    </source>
</reference>
<feature type="transmembrane region" description="Helical" evidence="7">
    <location>
        <begin position="279"/>
        <end position="297"/>
    </location>
</feature>
<feature type="non-terminal residue" evidence="9">
    <location>
        <position position="1"/>
    </location>
</feature>
<dbReference type="PANTHER" id="PTHR43507">
    <property type="entry name" value="NADH-UBIQUINONE OXIDOREDUCTASE CHAIN 4"/>
    <property type="match status" value="1"/>
</dbReference>
<dbReference type="STRING" id="1314771.A0A197J9X9"/>
<feature type="transmembrane region" description="Helical" evidence="7">
    <location>
        <begin position="387"/>
        <end position="408"/>
    </location>
</feature>
<dbReference type="InterPro" id="IPR010227">
    <property type="entry name" value="NADH_Q_OxRdtase_chainM/4"/>
</dbReference>
<evidence type="ECO:0000259" key="8">
    <source>
        <dbReference type="Pfam" id="PF00361"/>
    </source>
</evidence>
<organism evidence="9 10">
    <name type="scientific">Linnemannia elongata AG-77</name>
    <dbReference type="NCBI Taxonomy" id="1314771"/>
    <lineage>
        <taxon>Eukaryota</taxon>
        <taxon>Fungi</taxon>
        <taxon>Fungi incertae sedis</taxon>
        <taxon>Mucoromycota</taxon>
        <taxon>Mortierellomycotina</taxon>
        <taxon>Mortierellomycetes</taxon>
        <taxon>Mortierellales</taxon>
        <taxon>Mortierellaceae</taxon>
        <taxon>Linnemannia</taxon>
    </lineage>
</organism>
<dbReference type="GO" id="GO:0042773">
    <property type="term" value="P:ATP synthesis coupled electron transport"/>
    <property type="evidence" value="ECO:0007669"/>
    <property type="project" value="InterPro"/>
</dbReference>
<dbReference type="PRINTS" id="PR01437">
    <property type="entry name" value="NUOXDRDTASE4"/>
</dbReference>
<dbReference type="Proteomes" id="UP000078512">
    <property type="component" value="Unassembled WGS sequence"/>
</dbReference>
<feature type="transmembrane region" description="Helical" evidence="7">
    <location>
        <begin position="188"/>
        <end position="210"/>
    </location>
</feature>
<evidence type="ECO:0000256" key="2">
    <source>
        <dbReference type="ARBA" id="ARBA00004141"/>
    </source>
</evidence>
<protein>
    <submittedName>
        <fullName evidence="9">NADH dehydrogenase subunit 4</fullName>
    </submittedName>
</protein>
<dbReference type="InterPro" id="IPR003918">
    <property type="entry name" value="NADH_UbQ_OxRdtase"/>
</dbReference>
<keyword evidence="6 7" id="KW-0472">Membrane</keyword>
<feature type="transmembrane region" description="Helical" evidence="7">
    <location>
        <begin position="248"/>
        <end position="267"/>
    </location>
</feature>
<feature type="domain" description="NADH:quinone oxidoreductase/Mrp antiporter transmembrane" evidence="8">
    <location>
        <begin position="111"/>
        <end position="394"/>
    </location>
</feature>
<feature type="transmembrane region" description="Helical" evidence="7">
    <location>
        <begin position="62"/>
        <end position="80"/>
    </location>
</feature>
<proteinExistence type="inferred from homology"/>
<dbReference type="InterPro" id="IPR001750">
    <property type="entry name" value="ND/Mrp_TM"/>
</dbReference>
<comment type="function">
    <text evidence="1">Core subunit of the mitochondrial membrane respiratory chain NADH dehydrogenase (Complex I) that is believed to belong to the minimal assembly required for catalysis. Complex I functions in the transfer of electrons from NADH to the respiratory chain. The immediate electron acceptor for the enzyme is believed to be ubiquinone.</text>
</comment>
<keyword evidence="5 7" id="KW-1133">Transmembrane helix</keyword>
<dbReference type="EMBL" id="KV442388">
    <property type="protein sequence ID" value="OAQ21952.1"/>
    <property type="molecule type" value="Genomic_DNA"/>
</dbReference>
<dbReference type="GO" id="GO:0048039">
    <property type="term" value="F:ubiquinone binding"/>
    <property type="evidence" value="ECO:0007669"/>
    <property type="project" value="TreeGrafter"/>
</dbReference>
<feature type="transmembrane region" description="Helical" evidence="7">
    <location>
        <begin position="222"/>
        <end position="242"/>
    </location>
</feature>